<dbReference type="InterPro" id="IPR006026">
    <property type="entry name" value="Peptidase_Metallo"/>
</dbReference>
<keyword evidence="4 6" id="KW-0862">Zinc</keyword>
<feature type="signal peptide" evidence="7">
    <location>
        <begin position="1"/>
        <end position="24"/>
    </location>
</feature>
<dbReference type="GO" id="GO:0006508">
    <property type="term" value="P:proteolysis"/>
    <property type="evidence" value="ECO:0007669"/>
    <property type="project" value="UniProtKB-KW"/>
</dbReference>
<feature type="compositionally biased region" description="Polar residues" evidence="8">
    <location>
        <begin position="419"/>
        <end position="437"/>
    </location>
</feature>
<dbReference type="EMBL" id="MTYJ01000297">
    <property type="protein sequence ID" value="OWA53004.1"/>
    <property type="molecule type" value="Genomic_DNA"/>
</dbReference>
<keyword evidence="5 7" id="KW-0482">Metalloprotease</keyword>
<keyword evidence="3 7" id="KW-0378">Hydrolase</keyword>
<comment type="cofactor">
    <cofactor evidence="6 7">
        <name>Zn(2+)</name>
        <dbReference type="ChEBI" id="CHEBI:29105"/>
    </cofactor>
    <text evidence="6 7">Binds 1 zinc ion per subunit.</text>
</comment>
<dbReference type="AlphaFoldDB" id="A0A9X6NNL7"/>
<dbReference type="EC" id="3.4.24.-" evidence="7"/>
<feature type="binding site" evidence="6">
    <location>
        <position position="188"/>
    </location>
    <ligand>
        <name>Zn(2+)</name>
        <dbReference type="ChEBI" id="CHEBI:29105"/>
        <note>catalytic</note>
    </ligand>
</feature>
<feature type="region of interest" description="Disordered" evidence="8">
    <location>
        <begin position="415"/>
        <end position="437"/>
    </location>
</feature>
<accession>A0A9X6NNL7</accession>
<dbReference type="OrthoDB" id="9050317at2759"/>
<evidence type="ECO:0000256" key="7">
    <source>
        <dbReference type="RuleBase" id="RU361183"/>
    </source>
</evidence>
<gene>
    <name evidence="10" type="ORF">BV898_17441</name>
</gene>
<dbReference type="PANTHER" id="PTHR10127">
    <property type="entry name" value="DISCOIDIN, CUB, EGF, LAMININ , AND ZINC METALLOPROTEASE DOMAIN CONTAINING"/>
    <property type="match status" value="1"/>
</dbReference>
<feature type="binding site" evidence="6">
    <location>
        <position position="194"/>
    </location>
    <ligand>
        <name>Zn(2+)</name>
        <dbReference type="ChEBI" id="CHEBI:29105"/>
        <note>catalytic</note>
    </ligand>
</feature>
<dbReference type="InterPro" id="IPR024079">
    <property type="entry name" value="MetalloPept_cat_dom_sf"/>
</dbReference>
<name>A0A9X6NNL7_HYPEX</name>
<evidence type="ECO:0000313" key="11">
    <source>
        <dbReference type="Proteomes" id="UP000192578"/>
    </source>
</evidence>
<keyword evidence="2 6" id="KW-0479">Metal-binding</keyword>
<dbReference type="Pfam" id="PF01400">
    <property type="entry name" value="Astacin"/>
    <property type="match status" value="1"/>
</dbReference>
<evidence type="ECO:0000256" key="2">
    <source>
        <dbReference type="ARBA" id="ARBA00022723"/>
    </source>
</evidence>
<feature type="domain" description="Peptidase M12A" evidence="9">
    <location>
        <begin position="87"/>
        <end position="284"/>
    </location>
</feature>
<proteinExistence type="predicted"/>
<organism evidence="10 11">
    <name type="scientific">Hypsibius exemplaris</name>
    <name type="common">Freshwater tardigrade</name>
    <dbReference type="NCBI Taxonomy" id="2072580"/>
    <lineage>
        <taxon>Eukaryota</taxon>
        <taxon>Metazoa</taxon>
        <taxon>Ecdysozoa</taxon>
        <taxon>Tardigrada</taxon>
        <taxon>Eutardigrada</taxon>
        <taxon>Parachela</taxon>
        <taxon>Hypsibioidea</taxon>
        <taxon>Hypsibiidae</taxon>
        <taxon>Hypsibius</taxon>
    </lineage>
</organism>
<evidence type="ECO:0000256" key="1">
    <source>
        <dbReference type="ARBA" id="ARBA00022670"/>
    </source>
</evidence>
<evidence type="ECO:0000256" key="8">
    <source>
        <dbReference type="SAM" id="MobiDB-lite"/>
    </source>
</evidence>
<sequence length="595" mass="65976">MTPSWRRYALNASLILTLFSGTSAGNPSMRKRVMYHQDWPTLIEQHVYDYSRLKTNKSSRSHLLEGDILTPNWSSSGERFNPNDKDFPQNGAESKLWEGGIVPYVIAAGLSYFNEEQQMLIQRSLEQMQAKTCLQFVPPKDGEPHIVFVPGNDGCSSSVGRTGDLQQVIYLDESCLTLVGEVQHQVMHAIGFRHEQSRMDRDEYVDIIWQNIPPDLKNLFKTYHGRTLELPYDYNSIMHYAHNEFSTNPDALPTILPKSVAAIGNREKLSEIDIKRINALYPCNRGRIGNQKHVPVESSTQLNKKTTAIEAVSPDDVAVEDNRLTPVIPKHQPGTTTVEPFLRNLKECPTHLKGLALSQCVTDSQCKTKELGSSCCQQCVKSVCNTYCTDKQAGPTTGEVATTMMVDKNLAGTLPSRPVTDNYTPDTSTLRGHGPSTENKTATIGNLTFYPVFVAQSVPDYFCYFYTNLTYTCKTSCEASGGELKLANFTSGGKKVYYDMDCAAEVLLSSEKRWGIGPNSLVPKKFKTDVDSEILATCAFYHSMDFDCNGVTDCMEAKNENRCGSAAPWSGRFSGSPEEGLKLNGTIIKTGSDAG</sequence>
<keyword evidence="7" id="KW-0732">Signal</keyword>
<evidence type="ECO:0000256" key="3">
    <source>
        <dbReference type="ARBA" id="ARBA00022801"/>
    </source>
</evidence>
<evidence type="ECO:0000259" key="9">
    <source>
        <dbReference type="PROSITE" id="PS51864"/>
    </source>
</evidence>
<dbReference type="SUPFAM" id="SSF55486">
    <property type="entry name" value="Metalloproteases ('zincins'), catalytic domain"/>
    <property type="match status" value="1"/>
</dbReference>
<keyword evidence="11" id="KW-1185">Reference proteome</keyword>
<dbReference type="Proteomes" id="UP000192578">
    <property type="component" value="Unassembled WGS sequence"/>
</dbReference>
<dbReference type="SMART" id="SM00235">
    <property type="entry name" value="ZnMc"/>
    <property type="match status" value="1"/>
</dbReference>
<dbReference type="PROSITE" id="PS51864">
    <property type="entry name" value="ASTACIN"/>
    <property type="match status" value="1"/>
</dbReference>
<reference evidence="11" key="1">
    <citation type="submission" date="2017-01" db="EMBL/GenBank/DDBJ databases">
        <title>Comparative genomics of anhydrobiosis in the tardigrade Hypsibius dujardini.</title>
        <authorList>
            <person name="Yoshida Y."/>
            <person name="Koutsovoulos G."/>
            <person name="Laetsch D."/>
            <person name="Stevens L."/>
            <person name="Kumar S."/>
            <person name="Horikawa D."/>
            <person name="Ishino K."/>
            <person name="Komine S."/>
            <person name="Tomita M."/>
            <person name="Blaxter M."/>
            <person name="Arakawa K."/>
        </authorList>
    </citation>
    <scope>NUCLEOTIDE SEQUENCE [LARGE SCALE GENOMIC DNA]</scope>
    <source>
        <strain evidence="11">Z151</strain>
    </source>
</reference>
<dbReference type="InterPro" id="IPR034035">
    <property type="entry name" value="Astacin-like_dom"/>
</dbReference>
<dbReference type="PRINTS" id="PR00480">
    <property type="entry name" value="ASTACIN"/>
</dbReference>
<evidence type="ECO:0000256" key="6">
    <source>
        <dbReference type="PROSITE-ProRule" id="PRU01211"/>
    </source>
</evidence>
<dbReference type="PANTHER" id="PTHR10127:SF780">
    <property type="entry name" value="METALLOENDOPEPTIDASE"/>
    <property type="match status" value="1"/>
</dbReference>
<feature type="chain" id="PRO_5041020939" description="Metalloendopeptidase" evidence="7">
    <location>
        <begin position="25"/>
        <end position="595"/>
    </location>
</feature>
<dbReference type="GO" id="GO:0004222">
    <property type="term" value="F:metalloendopeptidase activity"/>
    <property type="evidence" value="ECO:0007669"/>
    <property type="project" value="UniProtKB-UniRule"/>
</dbReference>
<dbReference type="InterPro" id="IPR001506">
    <property type="entry name" value="Peptidase_M12A"/>
</dbReference>
<protein>
    <recommendedName>
        <fullName evidence="7">Metalloendopeptidase</fullName>
        <ecNumber evidence="7">3.4.24.-</ecNumber>
    </recommendedName>
</protein>
<evidence type="ECO:0000313" key="10">
    <source>
        <dbReference type="EMBL" id="OWA53004.1"/>
    </source>
</evidence>
<keyword evidence="1 7" id="KW-0645">Protease</keyword>
<comment type="caution">
    <text evidence="10">The sequence shown here is derived from an EMBL/GenBank/DDBJ whole genome shotgun (WGS) entry which is preliminary data.</text>
</comment>
<evidence type="ECO:0000256" key="5">
    <source>
        <dbReference type="ARBA" id="ARBA00023049"/>
    </source>
</evidence>
<dbReference type="GO" id="GO:0008270">
    <property type="term" value="F:zinc ion binding"/>
    <property type="evidence" value="ECO:0007669"/>
    <property type="project" value="UniProtKB-UniRule"/>
</dbReference>
<comment type="caution">
    <text evidence="6">Lacks conserved residue(s) required for the propagation of feature annotation.</text>
</comment>
<dbReference type="CDD" id="cd04280">
    <property type="entry name" value="ZnMc_astacin_like"/>
    <property type="match status" value="1"/>
</dbReference>
<evidence type="ECO:0000256" key="4">
    <source>
        <dbReference type="ARBA" id="ARBA00022833"/>
    </source>
</evidence>
<dbReference type="Gene3D" id="3.40.390.10">
    <property type="entry name" value="Collagenase (Catalytic Domain)"/>
    <property type="match status" value="1"/>
</dbReference>
<feature type="binding site" evidence="6">
    <location>
        <position position="184"/>
    </location>
    <ligand>
        <name>Zn(2+)</name>
        <dbReference type="ChEBI" id="CHEBI:29105"/>
        <note>catalytic</note>
    </ligand>
</feature>